<dbReference type="SUPFAM" id="SSF54928">
    <property type="entry name" value="RNA-binding domain, RBD"/>
    <property type="match status" value="5"/>
</dbReference>
<name>A0AAJ7FIF5_CEPCN</name>
<keyword evidence="9" id="KW-1185">Reference proteome</keyword>
<feature type="compositionally biased region" description="Basic and acidic residues" evidence="7">
    <location>
        <begin position="879"/>
        <end position="895"/>
    </location>
</feature>
<evidence type="ECO:0000313" key="10">
    <source>
        <dbReference type="RefSeq" id="XP_015593369.1"/>
    </source>
</evidence>
<evidence type="ECO:0000256" key="1">
    <source>
        <dbReference type="ARBA" id="ARBA00004123"/>
    </source>
</evidence>
<feature type="region of interest" description="Disordered" evidence="7">
    <location>
        <begin position="879"/>
        <end position="905"/>
    </location>
</feature>
<feature type="compositionally biased region" description="Basic and acidic residues" evidence="7">
    <location>
        <begin position="100"/>
        <end position="117"/>
    </location>
</feature>
<feature type="compositionally biased region" description="Polar residues" evidence="7">
    <location>
        <begin position="221"/>
        <end position="236"/>
    </location>
</feature>
<dbReference type="KEGG" id="ccin:107266886"/>
<dbReference type="CDD" id="cd12564">
    <property type="entry name" value="RRM1_RBM19"/>
    <property type="match status" value="1"/>
</dbReference>
<dbReference type="FunFam" id="3.30.70.330:FF:000277">
    <property type="entry name" value="RNA binding motif protein 19"/>
    <property type="match status" value="1"/>
</dbReference>
<evidence type="ECO:0000256" key="4">
    <source>
        <dbReference type="ARBA" id="ARBA00022884"/>
    </source>
</evidence>
<dbReference type="CDD" id="cd12571">
    <property type="entry name" value="RRM6_RBM19"/>
    <property type="match status" value="1"/>
</dbReference>
<dbReference type="InterPro" id="IPR012677">
    <property type="entry name" value="Nucleotide-bd_a/b_plait_sf"/>
</dbReference>
<evidence type="ECO:0000256" key="7">
    <source>
        <dbReference type="SAM" id="MobiDB-lite"/>
    </source>
</evidence>
<dbReference type="InterPro" id="IPR035979">
    <property type="entry name" value="RBD_domain_sf"/>
</dbReference>
<feature type="compositionally biased region" description="Acidic residues" evidence="7">
    <location>
        <begin position="176"/>
        <end position="190"/>
    </location>
</feature>
<feature type="compositionally biased region" description="Basic and acidic residues" evidence="7">
    <location>
        <begin position="191"/>
        <end position="203"/>
    </location>
</feature>
<evidence type="ECO:0000256" key="6">
    <source>
        <dbReference type="PROSITE-ProRule" id="PRU00176"/>
    </source>
</evidence>
<comment type="similarity">
    <text evidence="2">Belongs to the RRM MRD1 family.</text>
</comment>
<dbReference type="InterPro" id="IPR034423">
    <property type="entry name" value="RBM19_RRM5"/>
</dbReference>
<feature type="region of interest" description="Disordered" evidence="7">
    <location>
        <begin position="616"/>
        <end position="681"/>
    </location>
</feature>
<comment type="subcellular location">
    <subcellularLocation>
        <location evidence="1">Nucleus</location>
    </subcellularLocation>
</comment>
<feature type="domain" description="RRM" evidence="8">
    <location>
        <begin position="353"/>
        <end position="431"/>
    </location>
</feature>
<feature type="domain" description="RRM" evidence="8">
    <location>
        <begin position="246"/>
        <end position="317"/>
    </location>
</feature>
<dbReference type="AlphaFoldDB" id="A0AAJ7FIF5"/>
<feature type="compositionally biased region" description="Acidic residues" evidence="7">
    <location>
        <begin position="667"/>
        <end position="679"/>
    </location>
</feature>
<feature type="compositionally biased region" description="Polar residues" evidence="7">
    <location>
        <begin position="616"/>
        <end position="636"/>
    </location>
</feature>
<keyword evidence="5" id="KW-0539">Nucleus</keyword>
<dbReference type="CDD" id="cd12318">
    <property type="entry name" value="RRM5_RBM19_like"/>
    <property type="match status" value="1"/>
</dbReference>
<sequence length="905" mass="102301">MSRIIVKNLPKSVTEARLKELFSQKGIVTDVQLKYTKDGKFRRFCFIGFKAEEQAQAALNYFDKTCIDTSRISVDMCASLGDTSKPKSWSKYALDSTTHKLSNEKEVPSNEIQEHEKKTKSKKKKEVGNEVIDALEKHKDDPLFTEFLESHAAGAAKQVWSNDTIANIKDFGNTEEEINENEKDSENEDDSSVKPDNEKKSDVKVAVQKVSDLEYMKSLKKGSQSAKKTDSTTEGTKNAHGPREFFTVKVTGLGYNQKKKDIKQFFHSLKPKSIRVPQKIKGIAFVGFETEKQMKQALNKHKSFLAGKRLFVTKYEKKENPQNATMPEKKIHNHKWKQQEEALEKEESIAESGKMFIRNLAYTTTEQDIRALFEKYGPLSEVNLPIDKVTRKPKGFGTVTFLMPEHAVKAYSELDGSILNGRMLHILRGKGKDTKGELADQEHLSYKEKKELQKKATAGSSHNWNTLFLGQNAVAETIATTYNTTKEKVLEDTGNGTSVAVRLALGETQLVQDARKFLEENGVRLDAFNRPAEKRSGTVILAKNLPAQTNVREVREIFTRHGELGRVVMPPSGITALIEFLEPSEARKAFSKLAYTKFKHLPLYLEWAPDNTFTTAPSESNKNMTNADNSKVSSQVKPVHTVKENSDEGFKKEEQSEVNTNIRQQVEDEEEDEEEDQPEPDTTLFVKNLNFCTTESSLKEYFSKCGKLHYVTVATKKDPNNPGQKLSMGYGFVRYKTKMGADRALKELQMTSLDGKTLELKRSERTLQTDVVTAKKSAKIAAQTGTKILVRNIPFQAHANEVEELFKAFGEIKAVRLPKKLVGVEKHKGFAFVEYYTKSDAKRAFKALCQSTHLYGRRLVLEWAQAEEGVDEIRKRTAKHFHQEGPDNRSKKAMLDPESVGLDAE</sequence>
<evidence type="ECO:0000256" key="5">
    <source>
        <dbReference type="ARBA" id="ARBA00023242"/>
    </source>
</evidence>
<dbReference type="Proteomes" id="UP000694920">
    <property type="component" value="Unplaced"/>
</dbReference>
<evidence type="ECO:0000256" key="3">
    <source>
        <dbReference type="ARBA" id="ARBA00022737"/>
    </source>
</evidence>
<dbReference type="RefSeq" id="XP_015593369.1">
    <property type="nucleotide sequence ID" value="XM_015737883.2"/>
</dbReference>
<feature type="domain" description="RRM" evidence="8">
    <location>
        <begin position="786"/>
        <end position="866"/>
    </location>
</feature>
<dbReference type="PANTHER" id="PTHR48039:SF5">
    <property type="entry name" value="RNA-BINDING PROTEIN 28"/>
    <property type="match status" value="1"/>
</dbReference>
<proteinExistence type="inferred from homology"/>
<evidence type="ECO:0000256" key="2">
    <source>
        <dbReference type="ARBA" id="ARBA00008033"/>
    </source>
</evidence>
<dbReference type="Pfam" id="PF00076">
    <property type="entry name" value="RRM_1"/>
    <property type="match status" value="5"/>
</dbReference>
<feature type="domain" description="RRM" evidence="8">
    <location>
        <begin position="538"/>
        <end position="610"/>
    </location>
</feature>
<feature type="compositionally biased region" description="Basic and acidic residues" evidence="7">
    <location>
        <begin position="641"/>
        <end position="655"/>
    </location>
</feature>
<dbReference type="InterPro" id="IPR051945">
    <property type="entry name" value="RRM_MRD1_RNA_proc_ribogen"/>
</dbReference>
<dbReference type="Gene3D" id="3.30.70.330">
    <property type="match status" value="6"/>
</dbReference>
<dbReference type="InterPro" id="IPR034421">
    <property type="entry name" value="RBM19_RRM6"/>
</dbReference>
<dbReference type="SMART" id="SM00360">
    <property type="entry name" value="RRM"/>
    <property type="match status" value="6"/>
</dbReference>
<feature type="domain" description="RRM" evidence="8">
    <location>
        <begin position="682"/>
        <end position="765"/>
    </location>
</feature>
<evidence type="ECO:0000259" key="8">
    <source>
        <dbReference type="PROSITE" id="PS50102"/>
    </source>
</evidence>
<dbReference type="PROSITE" id="PS50102">
    <property type="entry name" value="RRM"/>
    <property type="match status" value="6"/>
</dbReference>
<dbReference type="InterPro" id="IPR034420">
    <property type="entry name" value="RBM19_RRM4"/>
</dbReference>
<accession>A0AAJ7FIF5</accession>
<keyword evidence="4 6" id="KW-0694">RNA-binding</keyword>
<feature type="region of interest" description="Disordered" evidence="7">
    <location>
        <begin position="100"/>
        <end position="127"/>
    </location>
</feature>
<evidence type="ECO:0000313" key="9">
    <source>
        <dbReference type="Proteomes" id="UP000694920"/>
    </source>
</evidence>
<feature type="region of interest" description="Disordered" evidence="7">
    <location>
        <begin position="218"/>
        <end position="240"/>
    </location>
</feature>
<dbReference type="GO" id="GO:0003729">
    <property type="term" value="F:mRNA binding"/>
    <property type="evidence" value="ECO:0007669"/>
    <property type="project" value="TreeGrafter"/>
</dbReference>
<dbReference type="InterPro" id="IPR000504">
    <property type="entry name" value="RRM_dom"/>
</dbReference>
<dbReference type="GO" id="GO:0005634">
    <property type="term" value="C:nucleus"/>
    <property type="evidence" value="ECO:0007669"/>
    <property type="project" value="UniProtKB-SubCell"/>
</dbReference>
<keyword evidence="3" id="KW-0677">Repeat</keyword>
<reference evidence="10" key="1">
    <citation type="submission" date="2025-08" db="UniProtKB">
        <authorList>
            <consortium name="RefSeq"/>
        </authorList>
    </citation>
    <scope>IDENTIFICATION</scope>
</reference>
<dbReference type="GeneID" id="107266886"/>
<feature type="domain" description="RRM" evidence="8">
    <location>
        <begin position="2"/>
        <end position="79"/>
    </location>
</feature>
<dbReference type="CDD" id="cd12569">
    <property type="entry name" value="RRM4_RBM19"/>
    <property type="match status" value="1"/>
</dbReference>
<dbReference type="InterPro" id="IPR034418">
    <property type="entry name" value="RMB19_RRM1"/>
</dbReference>
<organism evidence="9 10">
    <name type="scientific">Cephus cinctus</name>
    <name type="common">Wheat stem sawfly</name>
    <dbReference type="NCBI Taxonomy" id="211228"/>
    <lineage>
        <taxon>Eukaryota</taxon>
        <taxon>Metazoa</taxon>
        <taxon>Ecdysozoa</taxon>
        <taxon>Arthropoda</taxon>
        <taxon>Hexapoda</taxon>
        <taxon>Insecta</taxon>
        <taxon>Pterygota</taxon>
        <taxon>Neoptera</taxon>
        <taxon>Endopterygota</taxon>
        <taxon>Hymenoptera</taxon>
        <taxon>Cephoidea</taxon>
        <taxon>Cephidae</taxon>
        <taxon>Cephus</taxon>
    </lineage>
</organism>
<dbReference type="FunFam" id="3.30.70.330:FF:000738">
    <property type="entry name" value="RNA-binding motif protein 19"/>
    <property type="match status" value="1"/>
</dbReference>
<feature type="region of interest" description="Disordered" evidence="7">
    <location>
        <begin position="176"/>
        <end position="204"/>
    </location>
</feature>
<gene>
    <name evidence="10" type="primary">LOC107266886</name>
</gene>
<dbReference type="PANTHER" id="PTHR48039">
    <property type="entry name" value="RNA-BINDING MOTIF PROTEIN 14B"/>
    <property type="match status" value="1"/>
</dbReference>
<protein>
    <submittedName>
        <fullName evidence="10">Probable RNA-binding protein 19</fullName>
    </submittedName>
</protein>